<reference evidence="4" key="1">
    <citation type="submission" date="2021-01" db="EMBL/GenBank/DDBJ databases">
        <authorList>
            <person name="Corre E."/>
            <person name="Pelletier E."/>
            <person name="Niang G."/>
            <person name="Scheremetjew M."/>
            <person name="Finn R."/>
            <person name="Kale V."/>
            <person name="Holt S."/>
            <person name="Cochrane G."/>
            <person name="Meng A."/>
            <person name="Brown T."/>
            <person name="Cohen L."/>
        </authorList>
    </citation>
    <scope>NUCLEOTIDE SEQUENCE</scope>
    <source>
        <strain evidence="4">Ras09</strain>
    </source>
</reference>
<dbReference type="AlphaFoldDB" id="A0A7S3CTD3"/>
<dbReference type="SUPFAM" id="SSF51735">
    <property type="entry name" value="NAD(P)-binding Rossmann-fold domains"/>
    <property type="match status" value="1"/>
</dbReference>
<gene>
    <name evidence="4" type="ORF">SRAS04492_LOCUS8699</name>
</gene>
<dbReference type="Gene3D" id="3.40.50.720">
    <property type="entry name" value="NAD(P)-binding Rossmann-like Domain"/>
    <property type="match status" value="1"/>
</dbReference>
<dbReference type="InterPro" id="IPR001509">
    <property type="entry name" value="Epimerase_deHydtase"/>
</dbReference>
<feature type="domain" description="NAD-dependent epimerase/dehydratase" evidence="3">
    <location>
        <begin position="3"/>
        <end position="129"/>
    </location>
</feature>
<protein>
    <recommendedName>
        <fullName evidence="3">NAD-dependent epimerase/dehydratase domain-containing protein</fullName>
    </recommendedName>
</protein>
<evidence type="ECO:0000313" key="4">
    <source>
        <dbReference type="EMBL" id="CAE0236890.1"/>
    </source>
</evidence>
<sequence length="251" mass="28352">MPSSIAVFGGDKFPKKQTPDDVILQPKTIYGVTKVFNELLGDYYRSKFGLDFRSLRYPGVISSQKYAFNGTTDYSTEIFFHALEQQKYSCWLGKEQALPMIYIDDCIDATIKFLKTPASQLNRSTYNLAGISFTPEMLVEQVQRLIPGVQVSYDPCPTRSKIAAQWPMSIDDSAALADWGWKYDTTMYQLAKKILSNIDAEYKEGRTLVFEEEEHTSSDELEPAFEAIASQRTKNSPSKATPLDGLNINMV</sequence>
<evidence type="ECO:0000259" key="3">
    <source>
        <dbReference type="Pfam" id="PF01370"/>
    </source>
</evidence>
<comment type="similarity">
    <text evidence="1">Belongs to the NAD(P)-dependent epimerase/dehydratase family.</text>
</comment>
<feature type="compositionally biased region" description="Polar residues" evidence="2">
    <location>
        <begin position="230"/>
        <end position="239"/>
    </location>
</feature>
<dbReference type="GO" id="GO:0006567">
    <property type="term" value="P:L-threonine catabolic process"/>
    <property type="evidence" value="ECO:0007669"/>
    <property type="project" value="TreeGrafter"/>
</dbReference>
<dbReference type="PANTHER" id="PTHR42687">
    <property type="entry name" value="L-THREONINE 3-DEHYDROGENASE"/>
    <property type="match status" value="1"/>
</dbReference>
<dbReference type="InterPro" id="IPR051225">
    <property type="entry name" value="NAD(P)_epim/dehydratase"/>
</dbReference>
<dbReference type="PANTHER" id="PTHR42687:SF1">
    <property type="entry name" value="L-THREONINE 3-DEHYDROGENASE, MITOCHONDRIAL"/>
    <property type="match status" value="1"/>
</dbReference>
<dbReference type="InterPro" id="IPR036291">
    <property type="entry name" value="NAD(P)-bd_dom_sf"/>
</dbReference>
<dbReference type="EMBL" id="HBIA01017605">
    <property type="protein sequence ID" value="CAE0236890.1"/>
    <property type="molecule type" value="Transcribed_RNA"/>
</dbReference>
<organism evidence="4">
    <name type="scientific">Strombidium rassoulzadegani</name>
    <dbReference type="NCBI Taxonomy" id="1082188"/>
    <lineage>
        <taxon>Eukaryota</taxon>
        <taxon>Sar</taxon>
        <taxon>Alveolata</taxon>
        <taxon>Ciliophora</taxon>
        <taxon>Intramacronucleata</taxon>
        <taxon>Spirotrichea</taxon>
        <taxon>Oligotrichia</taxon>
        <taxon>Strombidiidae</taxon>
        <taxon>Strombidium</taxon>
    </lineage>
</organism>
<evidence type="ECO:0000256" key="2">
    <source>
        <dbReference type="SAM" id="MobiDB-lite"/>
    </source>
</evidence>
<name>A0A7S3CTD3_9SPIT</name>
<dbReference type="Pfam" id="PF01370">
    <property type="entry name" value="Epimerase"/>
    <property type="match status" value="1"/>
</dbReference>
<accession>A0A7S3CTD3</accession>
<evidence type="ECO:0000256" key="1">
    <source>
        <dbReference type="ARBA" id="ARBA00007637"/>
    </source>
</evidence>
<proteinExistence type="inferred from homology"/>
<dbReference type="GO" id="GO:0008743">
    <property type="term" value="F:L-threonine 3-dehydrogenase activity"/>
    <property type="evidence" value="ECO:0007669"/>
    <property type="project" value="TreeGrafter"/>
</dbReference>
<feature type="region of interest" description="Disordered" evidence="2">
    <location>
        <begin position="230"/>
        <end position="251"/>
    </location>
</feature>